<evidence type="ECO:0000313" key="2">
    <source>
        <dbReference type="Proteomes" id="UP001595721"/>
    </source>
</evidence>
<protein>
    <submittedName>
        <fullName evidence="1">Thermostable hemolysin</fullName>
    </submittedName>
</protein>
<organism evidence="1 2">
    <name type="scientific">Paracoccus mangrovi</name>
    <dbReference type="NCBI Taxonomy" id="1715645"/>
    <lineage>
        <taxon>Bacteria</taxon>
        <taxon>Pseudomonadati</taxon>
        <taxon>Pseudomonadota</taxon>
        <taxon>Alphaproteobacteria</taxon>
        <taxon>Rhodobacterales</taxon>
        <taxon>Paracoccaceae</taxon>
        <taxon>Paracoccus</taxon>
    </lineage>
</organism>
<dbReference type="InterPro" id="IPR022050">
    <property type="entry name" value="T_hemolysin"/>
</dbReference>
<accession>A0ABV7RAH8</accession>
<dbReference type="EMBL" id="JBHRXJ010000010">
    <property type="protein sequence ID" value="MFC3529336.1"/>
    <property type="molecule type" value="Genomic_DNA"/>
</dbReference>
<evidence type="ECO:0000313" key="1">
    <source>
        <dbReference type="EMBL" id="MFC3529336.1"/>
    </source>
</evidence>
<dbReference type="Pfam" id="PF12261">
    <property type="entry name" value="T_hemolysin"/>
    <property type="match status" value="1"/>
</dbReference>
<name>A0ABV7RAH8_9RHOB</name>
<reference evidence="2" key="1">
    <citation type="journal article" date="2019" name="Int. J. Syst. Evol. Microbiol.">
        <title>The Global Catalogue of Microorganisms (GCM) 10K type strain sequencing project: providing services to taxonomists for standard genome sequencing and annotation.</title>
        <authorList>
            <consortium name="The Broad Institute Genomics Platform"/>
            <consortium name="The Broad Institute Genome Sequencing Center for Infectious Disease"/>
            <person name="Wu L."/>
            <person name="Ma J."/>
        </authorList>
    </citation>
    <scope>NUCLEOTIDE SEQUENCE [LARGE SCALE GENOMIC DNA]</scope>
    <source>
        <strain evidence="2">KCTC 42899</strain>
    </source>
</reference>
<dbReference type="Proteomes" id="UP001595721">
    <property type="component" value="Unassembled WGS sequence"/>
</dbReference>
<gene>
    <name evidence="1" type="ORF">ACFOMH_14245</name>
</gene>
<dbReference type="RefSeq" id="WP_377745251.1">
    <property type="nucleotide sequence ID" value="NZ_JBHRXJ010000010.1"/>
</dbReference>
<keyword evidence="2" id="KW-1185">Reference proteome</keyword>
<comment type="caution">
    <text evidence="1">The sequence shown here is derived from an EMBL/GenBank/DDBJ whole genome shotgun (WGS) entry which is preliminary data.</text>
</comment>
<proteinExistence type="predicted"/>
<sequence>MQVEFLTWRDAGWQAAASLIESHFARTHGAAMTVPAITLAVAMSRSGAILGAAGLRLGAEGFFSQTYLDRPIAAELSDRSGRVVHDDEIVEVVSMACPRPLATLPLIRAITDEGRRQGRSWGLFTATGPLIGLLRHAGVPLMLLCPARRERLADAAAWGRYYDSAPWVCAVHEAPTSARLRVLPARGSVPAGARLK</sequence>